<organism evidence="1 2">
    <name type="scientific">Parathielavia hyrcaniae</name>
    <dbReference type="NCBI Taxonomy" id="113614"/>
    <lineage>
        <taxon>Eukaryota</taxon>
        <taxon>Fungi</taxon>
        <taxon>Dikarya</taxon>
        <taxon>Ascomycota</taxon>
        <taxon>Pezizomycotina</taxon>
        <taxon>Sordariomycetes</taxon>
        <taxon>Sordariomycetidae</taxon>
        <taxon>Sordariales</taxon>
        <taxon>Chaetomiaceae</taxon>
        <taxon>Parathielavia</taxon>
    </lineage>
</organism>
<evidence type="ECO:0000313" key="1">
    <source>
        <dbReference type="EMBL" id="KAK4097835.1"/>
    </source>
</evidence>
<accession>A0AAN6PXD8</accession>
<evidence type="ECO:0000313" key="2">
    <source>
        <dbReference type="Proteomes" id="UP001305647"/>
    </source>
</evidence>
<dbReference type="Proteomes" id="UP001305647">
    <property type="component" value="Unassembled WGS sequence"/>
</dbReference>
<comment type="caution">
    <text evidence="1">The sequence shown here is derived from an EMBL/GenBank/DDBJ whole genome shotgun (WGS) entry which is preliminary data.</text>
</comment>
<reference evidence="1" key="2">
    <citation type="submission" date="2023-05" db="EMBL/GenBank/DDBJ databases">
        <authorList>
            <consortium name="Lawrence Berkeley National Laboratory"/>
            <person name="Steindorff A."/>
            <person name="Hensen N."/>
            <person name="Bonometti L."/>
            <person name="Westerberg I."/>
            <person name="Brannstrom I.O."/>
            <person name="Guillou S."/>
            <person name="Cros-Aarteil S."/>
            <person name="Calhoun S."/>
            <person name="Haridas S."/>
            <person name="Kuo A."/>
            <person name="Mondo S."/>
            <person name="Pangilinan J."/>
            <person name="Riley R."/>
            <person name="Labutti K."/>
            <person name="Andreopoulos B."/>
            <person name="Lipzen A."/>
            <person name="Chen C."/>
            <person name="Yanf M."/>
            <person name="Daum C."/>
            <person name="Ng V."/>
            <person name="Clum A."/>
            <person name="Ohm R."/>
            <person name="Martin F."/>
            <person name="Silar P."/>
            <person name="Natvig D."/>
            <person name="Lalanne C."/>
            <person name="Gautier V."/>
            <person name="Ament-Velasquez S.L."/>
            <person name="Kruys A."/>
            <person name="Hutchinson M.I."/>
            <person name="Powell A.J."/>
            <person name="Barry K."/>
            <person name="Miller A.N."/>
            <person name="Grigoriev I.V."/>
            <person name="Debuchy R."/>
            <person name="Gladieux P."/>
            <person name="Thoren M.H."/>
            <person name="Johannesson H."/>
        </authorList>
    </citation>
    <scope>NUCLEOTIDE SEQUENCE</scope>
    <source>
        <strain evidence="1">CBS 757.83</strain>
    </source>
</reference>
<gene>
    <name evidence="1" type="ORF">N658DRAFT_500022</name>
</gene>
<sequence>MAEPLGAVSACVGIAAFVLQVAVRIEDLKTLLLKDIPTEVADLLGRLSEWLELLHTQLEKLHSKSLEGDPAVKLAVEQSSSRFRKVEDAVQQLQCKYLLEGHALSGRRDNLKLKVTRKDVLEQIKIAKDSITDIIHDINLACSVSSLFLLRQHVQMSDAMVIAHRRGSPLGELGGPAAVQESAAVFIEHFEKETTSIPERQIQRIPRARRPQHCGPRHCDCLCHLTAKKSGRFWALEYTLLSILLKKPATRKCCSSQFCLNLRLALSNYGIPLAFVAGLNMTMDPIGFTLRPALSVERIVRYTSPGFEILARLQSGFISVAEAQAKFVEWHRSDPALKYHRNPSGQSYLQRLLDYPWSFNPRDQLELLRMFVDEPFNMSLDDQDSSFLTKCAGWIGEGPHLDLLDAILEGGFGPTAVNSPHWEQWPQCCSPDWMAGNCTPDPFFVEYLATLVKNDPCKCSSIIIISY</sequence>
<dbReference type="EMBL" id="MU863667">
    <property type="protein sequence ID" value="KAK4097835.1"/>
    <property type="molecule type" value="Genomic_DNA"/>
</dbReference>
<dbReference type="AlphaFoldDB" id="A0AAN6PXD8"/>
<reference evidence="1" key="1">
    <citation type="journal article" date="2023" name="Mol. Phylogenet. Evol.">
        <title>Genome-scale phylogeny and comparative genomics of the fungal order Sordariales.</title>
        <authorList>
            <person name="Hensen N."/>
            <person name="Bonometti L."/>
            <person name="Westerberg I."/>
            <person name="Brannstrom I.O."/>
            <person name="Guillou S."/>
            <person name="Cros-Aarteil S."/>
            <person name="Calhoun S."/>
            <person name="Haridas S."/>
            <person name="Kuo A."/>
            <person name="Mondo S."/>
            <person name="Pangilinan J."/>
            <person name="Riley R."/>
            <person name="LaButti K."/>
            <person name="Andreopoulos B."/>
            <person name="Lipzen A."/>
            <person name="Chen C."/>
            <person name="Yan M."/>
            <person name="Daum C."/>
            <person name="Ng V."/>
            <person name="Clum A."/>
            <person name="Steindorff A."/>
            <person name="Ohm R.A."/>
            <person name="Martin F."/>
            <person name="Silar P."/>
            <person name="Natvig D.O."/>
            <person name="Lalanne C."/>
            <person name="Gautier V."/>
            <person name="Ament-Velasquez S.L."/>
            <person name="Kruys A."/>
            <person name="Hutchinson M.I."/>
            <person name="Powell A.J."/>
            <person name="Barry K."/>
            <person name="Miller A.N."/>
            <person name="Grigoriev I.V."/>
            <person name="Debuchy R."/>
            <person name="Gladieux P."/>
            <person name="Hiltunen Thoren M."/>
            <person name="Johannesson H."/>
        </authorList>
    </citation>
    <scope>NUCLEOTIDE SEQUENCE</scope>
    <source>
        <strain evidence="1">CBS 757.83</strain>
    </source>
</reference>
<protein>
    <submittedName>
        <fullName evidence="1">Uncharacterized protein</fullName>
    </submittedName>
</protein>
<keyword evidence="2" id="KW-1185">Reference proteome</keyword>
<proteinExistence type="predicted"/>
<name>A0AAN6PXD8_9PEZI</name>